<evidence type="ECO:0000313" key="2">
    <source>
        <dbReference type="Proteomes" id="UP000054279"/>
    </source>
</evidence>
<dbReference type="Proteomes" id="UP000054279">
    <property type="component" value="Unassembled WGS sequence"/>
</dbReference>
<reference evidence="1 2" key="1">
    <citation type="submission" date="2014-06" db="EMBL/GenBank/DDBJ databases">
        <title>Evolutionary Origins and Diversification of the Mycorrhizal Mutualists.</title>
        <authorList>
            <consortium name="DOE Joint Genome Institute"/>
            <consortium name="Mycorrhizal Genomics Consortium"/>
            <person name="Kohler A."/>
            <person name="Kuo A."/>
            <person name="Nagy L.G."/>
            <person name="Floudas D."/>
            <person name="Copeland A."/>
            <person name="Barry K.W."/>
            <person name="Cichocki N."/>
            <person name="Veneault-Fourrey C."/>
            <person name="LaButti K."/>
            <person name="Lindquist E.A."/>
            <person name="Lipzen A."/>
            <person name="Lundell T."/>
            <person name="Morin E."/>
            <person name="Murat C."/>
            <person name="Riley R."/>
            <person name="Ohm R."/>
            <person name="Sun H."/>
            <person name="Tunlid A."/>
            <person name="Henrissat B."/>
            <person name="Grigoriev I.V."/>
            <person name="Hibbett D.S."/>
            <person name="Martin F."/>
        </authorList>
    </citation>
    <scope>NUCLEOTIDE SEQUENCE [LARGE SCALE GENOMIC DNA]</scope>
    <source>
        <strain evidence="1 2">SS14</strain>
    </source>
</reference>
<evidence type="ECO:0000313" key="1">
    <source>
        <dbReference type="EMBL" id="KIJ25770.1"/>
    </source>
</evidence>
<sequence>MDGEQFERRTVQPHRPDAPSHFVEVVSNVVALWPREAHPPMAQQLYHPTRMVSKRGEGSNKGNVHTVAPV</sequence>
<dbReference type="HOGENOM" id="CLU_2759452_0_0_1"/>
<dbReference type="AlphaFoldDB" id="A0A0C9UKI4"/>
<organism evidence="1 2">
    <name type="scientific">Sphaerobolus stellatus (strain SS14)</name>
    <dbReference type="NCBI Taxonomy" id="990650"/>
    <lineage>
        <taxon>Eukaryota</taxon>
        <taxon>Fungi</taxon>
        <taxon>Dikarya</taxon>
        <taxon>Basidiomycota</taxon>
        <taxon>Agaricomycotina</taxon>
        <taxon>Agaricomycetes</taxon>
        <taxon>Phallomycetidae</taxon>
        <taxon>Geastrales</taxon>
        <taxon>Sphaerobolaceae</taxon>
        <taxon>Sphaerobolus</taxon>
    </lineage>
</organism>
<accession>A0A0C9UKI4</accession>
<protein>
    <submittedName>
        <fullName evidence="1">Uncharacterized protein</fullName>
    </submittedName>
</protein>
<gene>
    <name evidence="1" type="ORF">M422DRAFT_38483</name>
</gene>
<name>A0A0C9UKI4_SPHS4</name>
<dbReference type="EMBL" id="KN837399">
    <property type="protein sequence ID" value="KIJ25770.1"/>
    <property type="molecule type" value="Genomic_DNA"/>
</dbReference>
<proteinExistence type="predicted"/>
<keyword evidence="2" id="KW-1185">Reference proteome</keyword>